<accession>A0A1V6QD46</accession>
<proteinExistence type="predicted"/>
<sequence>MSERGVSPSMDNPAKE</sequence>
<keyword evidence="2" id="KW-1185">Reference proteome</keyword>
<evidence type="ECO:0000313" key="1">
    <source>
        <dbReference type="EMBL" id="OQD86917.1"/>
    </source>
</evidence>
<name>A0A1V6QD46_9EURO</name>
<dbReference type="Proteomes" id="UP000191612">
    <property type="component" value="Unassembled WGS sequence"/>
</dbReference>
<comment type="caution">
    <text evidence="1">The sequence shown here is derived from an EMBL/GenBank/DDBJ whole genome shotgun (WGS) entry which is preliminary data.</text>
</comment>
<reference evidence="2" key="1">
    <citation type="journal article" date="2017" name="Nat. Microbiol.">
        <title>Global analysis of biosynthetic gene clusters reveals vast potential of secondary metabolite production in Penicillium species.</title>
        <authorList>
            <person name="Nielsen J.C."/>
            <person name="Grijseels S."/>
            <person name="Prigent S."/>
            <person name="Ji B."/>
            <person name="Dainat J."/>
            <person name="Nielsen K.F."/>
            <person name="Frisvad J.C."/>
            <person name="Workman M."/>
            <person name="Nielsen J."/>
        </authorList>
    </citation>
    <scope>NUCLEOTIDE SEQUENCE [LARGE SCALE GENOMIC DNA]</scope>
    <source>
        <strain evidence="2">IBT 29525</strain>
    </source>
</reference>
<organism evidence="1 2">
    <name type="scientific">Penicillium solitum</name>
    <dbReference type="NCBI Taxonomy" id="60172"/>
    <lineage>
        <taxon>Eukaryota</taxon>
        <taxon>Fungi</taxon>
        <taxon>Dikarya</taxon>
        <taxon>Ascomycota</taxon>
        <taxon>Pezizomycotina</taxon>
        <taxon>Eurotiomycetes</taxon>
        <taxon>Eurotiomycetidae</taxon>
        <taxon>Eurotiales</taxon>
        <taxon>Aspergillaceae</taxon>
        <taxon>Penicillium</taxon>
    </lineage>
</organism>
<dbReference type="EMBL" id="MDYO01000082">
    <property type="protein sequence ID" value="OQD86917.1"/>
    <property type="molecule type" value="Genomic_DNA"/>
</dbReference>
<gene>
    <name evidence="1" type="ORF">PENSOL_c082G00413</name>
</gene>
<evidence type="ECO:0000313" key="2">
    <source>
        <dbReference type="Proteomes" id="UP000191612"/>
    </source>
</evidence>
<protein>
    <submittedName>
        <fullName evidence="1">Uncharacterized protein</fullName>
    </submittedName>
</protein>
<dbReference type="AlphaFoldDB" id="A0A1V6QD46"/>